<keyword evidence="1" id="KW-1133">Transmembrane helix</keyword>
<feature type="transmembrane region" description="Helical" evidence="1">
    <location>
        <begin position="90"/>
        <end position="115"/>
    </location>
</feature>
<feature type="transmembrane region" description="Helical" evidence="1">
    <location>
        <begin position="26"/>
        <end position="46"/>
    </location>
</feature>
<feature type="domain" description="Prepilin type IV endopeptidase peptidase" evidence="2">
    <location>
        <begin position="9"/>
        <end position="111"/>
    </location>
</feature>
<evidence type="ECO:0000256" key="1">
    <source>
        <dbReference type="SAM" id="Phobius"/>
    </source>
</evidence>
<name>A0A8J4H3Z9_9BACL</name>
<evidence type="ECO:0000259" key="2">
    <source>
        <dbReference type="Pfam" id="PF01478"/>
    </source>
</evidence>
<evidence type="ECO:0000313" key="4">
    <source>
        <dbReference type="Proteomes" id="UP000677918"/>
    </source>
</evidence>
<reference evidence="3" key="1">
    <citation type="submission" date="2021-04" db="EMBL/GenBank/DDBJ databases">
        <title>Draft genome sequence of Xylanibacillus composti strain K13.</title>
        <authorList>
            <person name="Uke A."/>
            <person name="Chhe C."/>
            <person name="Baramee S."/>
            <person name="Kosugi A."/>
        </authorList>
    </citation>
    <scope>NUCLEOTIDE SEQUENCE</scope>
    <source>
        <strain evidence="3">K13</strain>
    </source>
</reference>
<dbReference type="InterPro" id="IPR000045">
    <property type="entry name" value="Prepilin_IV_endopep_pep"/>
</dbReference>
<comment type="caution">
    <text evidence="3">The sequence shown here is derived from an EMBL/GenBank/DDBJ whole genome shotgun (WGS) entry which is preliminary data.</text>
</comment>
<accession>A0A8J4H3Z9</accession>
<dbReference type="Pfam" id="PF01478">
    <property type="entry name" value="Peptidase_A24"/>
    <property type="match status" value="1"/>
</dbReference>
<dbReference type="Gene3D" id="1.20.120.1220">
    <property type="match status" value="1"/>
</dbReference>
<keyword evidence="1" id="KW-0812">Transmembrane</keyword>
<dbReference type="Proteomes" id="UP000677918">
    <property type="component" value="Unassembled WGS sequence"/>
</dbReference>
<keyword evidence="4" id="KW-1185">Reference proteome</keyword>
<dbReference type="GO" id="GO:0016020">
    <property type="term" value="C:membrane"/>
    <property type="evidence" value="ECO:0007669"/>
    <property type="project" value="InterPro"/>
</dbReference>
<proteinExistence type="predicted"/>
<dbReference type="EMBL" id="BOVK01000014">
    <property type="protein sequence ID" value="GIQ68258.1"/>
    <property type="molecule type" value="Genomic_DNA"/>
</dbReference>
<dbReference type="GO" id="GO:0004190">
    <property type="term" value="F:aspartic-type endopeptidase activity"/>
    <property type="evidence" value="ECO:0007669"/>
    <property type="project" value="InterPro"/>
</dbReference>
<feature type="transmembrane region" description="Helical" evidence="1">
    <location>
        <begin position="53"/>
        <end position="70"/>
    </location>
</feature>
<feature type="transmembrane region" description="Helical" evidence="1">
    <location>
        <begin position="155"/>
        <end position="172"/>
    </location>
</feature>
<protein>
    <submittedName>
        <fullName evidence="3">Prepilin peptidase</fullName>
    </submittedName>
</protein>
<organism evidence="3 4">
    <name type="scientific">Xylanibacillus composti</name>
    <dbReference type="NCBI Taxonomy" id="1572762"/>
    <lineage>
        <taxon>Bacteria</taxon>
        <taxon>Bacillati</taxon>
        <taxon>Bacillota</taxon>
        <taxon>Bacilli</taxon>
        <taxon>Bacillales</taxon>
        <taxon>Paenibacillaceae</taxon>
        <taxon>Xylanibacillus</taxon>
    </lineage>
</organism>
<gene>
    <name evidence="3" type="ORF">XYCOK13_10820</name>
</gene>
<evidence type="ECO:0000313" key="3">
    <source>
        <dbReference type="EMBL" id="GIQ68258.1"/>
    </source>
</evidence>
<keyword evidence="1" id="KW-0472">Membrane</keyword>
<dbReference type="AlphaFoldDB" id="A0A8J4H3Z9"/>
<sequence>MSALYWLSFGVFWSIALWTDMKYRKIPNWLTGAFAVSGLLMHVVLFSWEGIPAAASGMLIGLAITLPFYLCRAVGAGDVKLFMAAGAWTGAWYALLLWCYTILLAGCIGIIWLLWEERRSRRLRECGMRLLLLAGTRDRTWLYGWSRRPPVKMPLMLAAAPGAVLLFWLHPIS</sequence>